<dbReference type="Proteomes" id="UP001187192">
    <property type="component" value="Unassembled WGS sequence"/>
</dbReference>
<reference evidence="2" key="1">
    <citation type="submission" date="2023-07" db="EMBL/GenBank/DDBJ databases">
        <title>draft genome sequence of fig (Ficus carica).</title>
        <authorList>
            <person name="Takahashi T."/>
            <person name="Nishimura K."/>
        </authorList>
    </citation>
    <scope>NUCLEOTIDE SEQUENCE</scope>
</reference>
<dbReference type="EMBL" id="BTGU01007401">
    <property type="protein sequence ID" value="GMN32116.1"/>
    <property type="molecule type" value="Genomic_DNA"/>
</dbReference>
<evidence type="ECO:0000256" key="1">
    <source>
        <dbReference type="SAM" id="MobiDB-lite"/>
    </source>
</evidence>
<keyword evidence="3" id="KW-1185">Reference proteome</keyword>
<dbReference type="Gramene" id="FCD_00025686-RA">
    <property type="protein sequence ID" value="FCD_00025686-RA:cds"/>
    <property type="gene ID" value="FCD_00025686"/>
</dbReference>
<accession>A0AA87ZTW5</accession>
<organism evidence="2 3">
    <name type="scientific">Ficus carica</name>
    <name type="common">Common fig</name>
    <dbReference type="NCBI Taxonomy" id="3494"/>
    <lineage>
        <taxon>Eukaryota</taxon>
        <taxon>Viridiplantae</taxon>
        <taxon>Streptophyta</taxon>
        <taxon>Embryophyta</taxon>
        <taxon>Tracheophyta</taxon>
        <taxon>Spermatophyta</taxon>
        <taxon>Magnoliopsida</taxon>
        <taxon>eudicotyledons</taxon>
        <taxon>Gunneridae</taxon>
        <taxon>Pentapetalae</taxon>
        <taxon>rosids</taxon>
        <taxon>fabids</taxon>
        <taxon>Rosales</taxon>
        <taxon>Moraceae</taxon>
        <taxon>Ficeae</taxon>
        <taxon>Ficus</taxon>
    </lineage>
</organism>
<proteinExistence type="predicted"/>
<sequence>MERKIPGKKKVKTLVRGNGGREAESGRVVRGRLGRSSAATESGSH</sequence>
<evidence type="ECO:0000313" key="3">
    <source>
        <dbReference type="Proteomes" id="UP001187192"/>
    </source>
</evidence>
<protein>
    <submittedName>
        <fullName evidence="2">Uncharacterized protein</fullName>
    </submittedName>
</protein>
<gene>
    <name evidence="2" type="ORF">TIFTF001_049751</name>
</gene>
<name>A0AA87ZTW5_FICCA</name>
<evidence type="ECO:0000313" key="2">
    <source>
        <dbReference type="EMBL" id="GMN32116.1"/>
    </source>
</evidence>
<comment type="caution">
    <text evidence="2">The sequence shown here is derived from an EMBL/GenBank/DDBJ whole genome shotgun (WGS) entry which is preliminary data.</text>
</comment>
<feature type="compositionally biased region" description="Basic residues" evidence="1">
    <location>
        <begin position="1"/>
        <end position="13"/>
    </location>
</feature>
<feature type="region of interest" description="Disordered" evidence="1">
    <location>
        <begin position="1"/>
        <end position="45"/>
    </location>
</feature>
<dbReference type="AlphaFoldDB" id="A0AA87ZTW5"/>